<dbReference type="InterPro" id="IPR029044">
    <property type="entry name" value="Nucleotide-diphossugar_trans"/>
</dbReference>
<evidence type="ECO:0000256" key="5">
    <source>
        <dbReference type="ARBA" id="ARBA00022989"/>
    </source>
</evidence>
<dbReference type="Gene3D" id="3.90.550.10">
    <property type="entry name" value="Spore Coat Polysaccharide Biosynthesis Protein SpsA, Chain A"/>
    <property type="match status" value="1"/>
</dbReference>
<dbReference type="PANTHER" id="PTHR48090:SF1">
    <property type="entry name" value="PROPHAGE BACTOPRENOL GLUCOSYL TRANSFERASE HOMOLOG"/>
    <property type="match status" value="1"/>
</dbReference>
<keyword evidence="5 7" id="KW-1133">Transmembrane helix</keyword>
<proteinExistence type="predicted"/>
<gene>
    <name evidence="9" type="ORF">H9746_04685</name>
</gene>
<evidence type="ECO:0000256" key="2">
    <source>
        <dbReference type="ARBA" id="ARBA00022676"/>
    </source>
</evidence>
<dbReference type="CDD" id="cd04187">
    <property type="entry name" value="DPM1_like_bac"/>
    <property type="match status" value="1"/>
</dbReference>
<evidence type="ECO:0000256" key="6">
    <source>
        <dbReference type="ARBA" id="ARBA00023136"/>
    </source>
</evidence>
<comment type="subcellular location">
    <subcellularLocation>
        <location evidence="1">Membrane</location>
        <topology evidence="1">Multi-pass membrane protein</topology>
    </subcellularLocation>
</comment>
<feature type="domain" description="Glycosyltransferase 2-like" evidence="8">
    <location>
        <begin position="5"/>
        <end position="150"/>
    </location>
</feature>
<evidence type="ECO:0000256" key="7">
    <source>
        <dbReference type="SAM" id="Phobius"/>
    </source>
</evidence>
<dbReference type="EMBL" id="DXIE01000028">
    <property type="protein sequence ID" value="HIV62131.1"/>
    <property type="molecule type" value="Genomic_DNA"/>
</dbReference>
<reference evidence="9" key="1">
    <citation type="journal article" date="2021" name="PeerJ">
        <title>Extensive microbial diversity within the chicken gut microbiome revealed by metagenomics and culture.</title>
        <authorList>
            <person name="Gilroy R."/>
            <person name="Ravi A."/>
            <person name="Getino M."/>
            <person name="Pursley I."/>
            <person name="Horton D.L."/>
            <person name="Alikhan N.F."/>
            <person name="Baker D."/>
            <person name="Gharbi K."/>
            <person name="Hall N."/>
            <person name="Watson M."/>
            <person name="Adriaenssens E.M."/>
            <person name="Foster-Nyarko E."/>
            <person name="Jarju S."/>
            <person name="Secka A."/>
            <person name="Antonio M."/>
            <person name="Oren A."/>
            <person name="Chaudhuri R.R."/>
            <person name="La Ragione R."/>
            <person name="Hildebrand F."/>
            <person name="Pallen M.J."/>
        </authorList>
    </citation>
    <scope>NUCLEOTIDE SEQUENCE</scope>
    <source>
        <strain evidence="9">CHK193-4272</strain>
    </source>
</reference>
<keyword evidence="6 7" id="KW-0472">Membrane</keyword>
<name>A0A9D1TI98_9FIRM</name>
<sequence>MKKISVTIPCWSEEKSVCKMYERLIKVFQEELPYYDYEIIFVDDYSPDNTREEIRKLCQKDKKVKAVFNARNFGFNRNVFATMQYGSGDATFMLFGDLQDPPEMLPVFVREWENGHKVIVGQKRKSNESKLMYTLRTIYYNLIGKLSDSNQIQHFNGFGLYDKSFIDVMKRIDDPNPYLKGLVAEFGMGIKIVQYEQAESNRGKSGFNFMKYYDVAMLGITSYTKILMRVATFMGVVLGIISACLAIFIFINKLLNWDTYPVGTASTLIGIFFIGAVQLFFMGILGEYVLSINTRSMKRPLVVIGEKINFEPIEEEVK</sequence>
<reference evidence="9" key="2">
    <citation type="submission" date="2021-04" db="EMBL/GenBank/DDBJ databases">
        <authorList>
            <person name="Gilroy R."/>
        </authorList>
    </citation>
    <scope>NUCLEOTIDE SEQUENCE</scope>
    <source>
        <strain evidence="9">CHK193-4272</strain>
    </source>
</reference>
<dbReference type="GO" id="GO:0016757">
    <property type="term" value="F:glycosyltransferase activity"/>
    <property type="evidence" value="ECO:0007669"/>
    <property type="project" value="UniProtKB-KW"/>
</dbReference>
<evidence type="ECO:0000256" key="3">
    <source>
        <dbReference type="ARBA" id="ARBA00022679"/>
    </source>
</evidence>
<dbReference type="AlphaFoldDB" id="A0A9D1TI98"/>
<dbReference type="Proteomes" id="UP000886808">
    <property type="component" value="Unassembled WGS sequence"/>
</dbReference>
<organism evidence="9 10">
    <name type="scientific">Candidatus Butyricicoccus avistercoris</name>
    <dbReference type="NCBI Taxonomy" id="2838518"/>
    <lineage>
        <taxon>Bacteria</taxon>
        <taxon>Bacillati</taxon>
        <taxon>Bacillota</taxon>
        <taxon>Clostridia</taxon>
        <taxon>Eubacteriales</taxon>
        <taxon>Butyricicoccaceae</taxon>
        <taxon>Butyricicoccus</taxon>
    </lineage>
</organism>
<keyword evidence="4 7" id="KW-0812">Transmembrane</keyword>
<accession>A0A9D1TI98</accession>
<keyword evidence="2" id="KW-0328">Glycosyltransferase</keyword>
<evidence type="ECO:0000313" key="9">
    <source>
        <dbReference type="EMBL" id="HIV62131.1"/>
    </source>
</evidence>
<feature type="transmembrane region" description="Helical" evidence="7">
    <location>
        <begin position="226"/>
        <end position="251"/>
    </location>
</feature>
<dbReference type="Pfam" id="PF00535">
    <property type="entry name" value="Glycos_transf_2"/>
    <property type="match status" value="1"/>
</dbReference>
<comment type="caution">
    <text evidence="9">The sequence shown here is derived from an EMBL/GenBank/DDBJ whole genome shotgun (WGS) entry which is preliminary data.</text>
</comment>
<evidence type="ECO:0000259" key="8">
    <source>
        <dbReference type="Pfam" id="PF00535"/>
    </source>
</evidence>
<protein>
    <submittedName>
        <fullName evidence="9">Glycosyltransferase family 2 protein</fullName>
    </submittedName>
</protein>
<dbReference type="InterPro" id="IPR001173">
    <property type="entry name" value="Glyco_trans_2-like"/>
</dbReference>
<dbReference type="InterPro" id="IPR050256">
    <property type="entry name" value="Glycosyltransferase_2"/>
</dbReference>
<dbReference type="SUPFAM" id="SSF53448">
    <property type="entry name" value="Nucleotide-diphospho-sugar transferases"/>
    <property type="match status" value="1"/>
</dbReference>
<evidence type="ECO:0000256" key="4">
    <source>
        <dbReference type="ARBA" id="ARBA00022692"/>
    </source>
</evidence>
<feature type="transmembrane region" description="Helical" evidence="7">
    <location>
        <begin position="271"/>
        <end position="290"/>
    </location>
</feature>
<evidence type="ECO:0000256" key="1">
    <source>
        <dbReference type="ARBA" id="ARBA00004141"/>
    </source>
</evidence>
<evidence type="ECO:0000313" key="10">
    <source>
        <dbReference type="Proteomes" id="UP000886808"/>
    </source>
</evidence>
<dbReference type="PANTHER" id="PTHR48090">
    <property type="entry name" value="UNDECAPRENYL-PHOSPHATE 4-DEOXY-4-FORMAMIDO-L-ARABINOSE TRANSFERASE-RELATED"/>
    <property type="match status" value="1"/>
</dbReference>
<keyword evidence="3" id="KW-0808">Transferase</keyword>
<dbReference type="GO" id="GO:0005886">
    <property type="term" value="C:plasma membrane"/>
    <property type="evidence" value="ECO:0007669"/>
    <property type="project" value="TreeGrafter"/>
</dbReference>